<accession>A0ABY7AX31</accession>
<name>A0ABY7AX31_9PSEU</name>
<evidence type="ECO:0000256" key="5">
    <source>
        <dbReference type="ARBA" id="ARBA00024484"/>
    </source>
</evidence>
<dbReference type="Proteomes" id="UP001163203">
    <property type="component" value="Chromosome"/>
</dbReference>
<reference evidence="8" key="1">
    <citation type="submission" date="2022-11" db="EMBL/GenBank/DDBJ databases">
        <authorList>
            <person name="Mo P."/>
        </authorList>
    </citation>
    <scope>NUCLEOTIDE SEQUENCE</scope>
    <source>
        <strain evidence="8">HUAS 11-8</strain>
    </source>
</reference>
<dbReference type="EMBL" id="CP113836">
    <property type="protein sequence ID" value="WAL63188.1"/>
    <property type="molecule type" value="Genomic_DNA"/>
</dbReference>
<dbReference type="Pfam" id="PF00501">
    <property type="entry name" value="AMP-binding"/>
    <property type="match status" value="1"/>
</dbReference>
<evidence type="ECO:0000259" key="7">
    <source>
        <dbReference type="Pfam" id="PF00501"/>
    </source>
</evidence>
<comment type="similarity">
    <text evidence="1">Belongs to the ATP-dependent AMP-binding enzyme family.</text>
</comment>
<dbReference type="Gene3D" id="3.30.300.30">
    <property type="match status" value="1"/>
</dbReference>
<dbReference type="CDD" id="cd05907">
    <property type="entry name" value="VL_LC_FACS_like"/>
    <property type="match status" value="1"/>
</dbReference>
<dbReference type="InterPro" id="IPR042099">
    <property type="entry name" value="ANL_N_sf"/>
</dbReference>
<evidence type="ECO:0000256" key="1">
    <source>
        <dbReference type="ARBA" id="ARBA00006432"/>
    </source>
</evidence>
<comment type="catalytic activity">
    <reaction evidence="5">
        <text>a long-chain fatty acid + ATP + CoA = a long-chain fatty acyl-CoA + AMP + diphosphate</text>
        <dbReference type="Rhea" id="RHEA:15421"/>
        <dbReference type="ChEBI" id="CHEBI:30616"/>
        <dbReference type="ChEBI" id="CHEBI:33019"/>
        <dbReference type="ChEBI" id="CHEBI:57287"/>
        <dbReference type="ChEBI" id="CHEBI:57560"/>
        <dbReference type="ChEBI" id="CHEBI:83139"/>
        <dbReference type="ChEBI" id="CHEBI:456215"/>
        <dbReference type="EC" id="6.2.1.3"/>
    </reaction>
    <physiologicalReaction direction="left-to-right" evidence="5">
        <dbReference type="Rhea" id="RHEA:15422"/>
    </physiologicalReaction>
</comment>
<evidence type="ECO:0000256" key="4">
    <source>
        <dbReference type="ARBA" id="ARBA00023098"/>
    </source>
</evidence>
<organism evidence="8 9">
    <name type="scientific">Amycolatopsis cynarae</name>
    <dbReference type="NCBI Taxonomy" id="2995223"/>
    <lineage>
        <taxon>Bacteria</taxon>
        <taxon>Bacillati</taxon>
        <taxon>Actinomycetota</taxon>
        <taxon>Actinomycetes</taxon>
        <taxon>Pseudonocardiales</taxon>
        <taxon>Pseudonocardiaceae</taxon>
        <taxon>Amycolatopsis</taxon>
    </lineage>
</organism>
<evidence type="ECO:0000313" key="9">
    <source>
        <dbReference type="Proteomes" id="UP001163203"/>
    </source>
</evidence>
<keyword evidence="4" id="KW-0443">Lipid metabolism</keyword>
<feature type="domain" description="AMP-dependent synthetase/ligase" evidence="7">
    <location>
        <begin position="20"/>
        <end position="397"/>
    </location>
</feature>
<keyword evidence="9" id="KW-1185">Reference proteome</keyword>
<protein>
    <recommendedName>
        <fullName evidence="6">Acyl-CoA synthetase</fullName>
    </recommendedName>
</protein>
<dbReference type="InterPro" id="IPR000873">
    <property type="entry name" value="AMP-dep_synth/lig_dom"/>
</dbReference>
<dbReference type="Gene3D" id="3.40.50.12780">
    <property type="entry name" value="N-terminal domain of ligase-like"/>
    <property type="match status" value="1"/>
</dbReference>
<dbReference type="PANTHER" id="PTHR43272:SF32">
    <property type="entry name" value="AMP-DEPENDENT SYNTHETASE_LIGASE DOMAIN-CONTAINING PROTEIN"/>
    <property type="match status" value="1"/>
</dbReference>
<dbReference type="PANTHER" id="PTHR43272">
    <property type="entry name" value="LONG-CHAIN-FATTY-ACID--COA LIGASE"/>
    <property type="match status" value="1"/>
</dbReference>
<keyword evidence="2" id="KW-0436">Ligase</keyword>
<dbReference type="RefSeq" id="WP_268440939.1">
    <property type="nucleotide sequence ID" value="NZ_CP113836.1"/>
</dbReference>
<keyword evidence="3" id="KW-0276">Fatty acid metabolism</keyword>
<dbReference type="InterPro" id="IPR020845">
    <property type="entry name" value="AMP-binding_CS"/>
</dbReference>
<proteinExistence type="inferred from homology"/>
<evidence type="ECO:0000256" key="6">
    <source>
        <dbReference type="ARBA" id="ARBA00032875"/>
    </source>
</evidence>
<evidence type="ECO:0000256" key="3">
    <source>
        <dbReference type="ARBA" id="ARBA00022832"/>
    </source>
</evidence>
<evidence type="ECO:0000313" key="8">
    <source>
        <dbReference type="EMBL" id="WAL63188.1"/>
    </source>
</evidence>
<dbReference type="Pfam" id="PF23562">
    <property type="entry name" value="AMP-binding_C_3"/>
    <property type="match status" value="1"/>
</dbReference>
<evidence type="ECO:0000256" key="2">
    <source>
        <dbReference type="ARBA" id="ARBA00022598"/>
    </source>
</evidence>
<sequence length="568" mass="60849">MNLAAECAAEAAQLTVPGLLRRNAESYPGAGALTAGTRTLSWAELREQVAGMARGLQALGLAPGERLLIMMGGRFEHWIADLAAAHVQAISCTAYHTLSPEQIAYVARHSAASVVVLEGAGELERWGQALAGTPSIRHVVVVDDVPLPDDERFLSWERLRERGARLHEQDPAVLEKLTDAIEPHQPVAMMYTSGTTGDPKAVVLSHYNVLYEAVALNRAVPVDKHQPAIAYLPLAHIAERELAIYRALYEATHIYICADPGQVVGTLAAVRPTSFFGVPRVWEKIAGGLRAALASMPEGDRAGALPVIVHQLGLDQITWPVSGSAPLPAPVREFLASAGIDVLEVWGMSETTGCATANTPGDAKPGTVGRPLPGVEVRIAEDGEIFVRGPIVFLGYLQPDGTVRKETDEDGWLATGDIGTLDEDGFLTITDRKKELLITSSGKNVAPTKIEGLLRAHPLVGYALAVGDNRPYLTALITLDEETAPGWAAARGITGPAAGLAAHPAVRAELDALVEEVNGKLARAEQIKRYRVLPSAWSPETGELTPTLKLRRRIIHDRYSPDIAALYD</sequence>
<dbReference type="PROSITE" id="PS00455">
    <property type="entry name" value="AMP_BINDING"/>
    <property type="match status" value="1"/>
</dbReference>
<dbReference type="SUPFAM" id="SSF56801">
    <property type="entry name" value="Acetyl-CoA synthetase-like"/>
    <property type="match status" value="1"/>
</dbReference>
<gene>
    <name evidence="8" type="ORF">ORV05_19350</name>
</gene>
<dbReference type="InterPro" id="IPR045851">
    <property type="entry name" value="AMP-bd_C_sf"/>
</dbReference>